<evidence type="ECO:0000259" key="3">
    <source>
        <dbReference type="PROSITE" id="PS51464"/>
    </source>
</evidence>
<dbReference type="CDD" id="cd05009">
    <property type="entry name" value="SIS_GlmS_GlmD_2"/>
    <property type="match status" value="1"/>
</dbReference>
<dbReference type="Proteomes" id="UP000481252">
    <property type="component" value="Unassembled WGS sequence"/>
</dbReference>
<feature type="domain" description="SIS" evidence="3">
    <location>
        <begin position="190"/>
        <end position="326"/>
    </location>
</feature>
<dbReference type="GO" id="GO:0097367">
    <property type="term" value="F:carbohydrate derivative binding"/>
    <property type="evidence" value="ECO:0007669"/>
    <property type="project" value="InterPro"/>
</dbReference>
<accession>A0A7C9R8I1</accession>
<dbReference type="InterPro" id="IPR035490">
    <property type="entry name" value="GlmS/FrlB_SIS"/>
</dbReference>
<keyword evidence="1" id="KW-0032">Aminotransferase</keyword>
<protein>
    <submittedName>
        <fullName evidence="4">SIS domain-containing protein</fullName>
    </submittedName>
</protein>
<dbReference type="GO" id="GO:0008483">
    <property type="term" value="F:transaminase activity"/>
    <property type="evidence" value="ECO:0007669"/>
    <property type="project" value="UniProtKB-KW"/>
</dbReference>
<dbReference type="InterPro" id="IPR035466">
    <property type="entry name" value="GlmS/AgaS_SIS"/>
</dbReference>
<reference evidence="4 5" key="1">
    <citation type="submission" date="2020-02" db="EMBL/GenBank/DDBJ databases">
        <title>Genome sequence of the type strain CGMCC 1.15528 of Mesorhizobium zhangyense.</title>
        <authorList>
            <person name="Gao J."/>
            <person name="Sun J."/>
        </authorList>
    </citation>
    <scope>NUCLEOTIDE SEQUENCE [LARGE SCALE GENOMIC DNA]</scope>
    <source>
        <strain evidence="4 5">CGMCC 1.15528</strain>
    </source>
</reference>
<dbReference type="Pfam" id="PF01380">
    <property type="entry name" value="SIS"/>
    <property type="match status" value="2"/>
</dbReference>
<dbReference type="InterPro" id="IPR001347">
    <property type="entry name" value="SIS_dom"/>
</dbReference>
<dbReference type="PROSITE" id="PS51464">
    <property type="entry name" value="SIS"/>
    <property type="match status" value="2"/>
</dbReference>
<sequence length="336" mass="35278">MRREIVEIPDAVARLLDGSGQALTEAGRDIRERDPRFIVTVARGSSDHAASFLKYAIELTAGLAVASVGPSVASIYGAKLRLAGSACLAISQSGKSPDIVAMADAARKAGSLTIALTNTPDSPLAKASDHTIDILAGVEKSVAATKTFMNSAVAGLALMAHCTNDDALMNALRDLPVHLAKAVDCDWMELAAALADESSLFILGRGPSFAIANEAALKFKETCAMHAESYSAAEVMHGPLALVRPGFPVLALAARDASEPSMADVVGQLAEKRAAVFMTSEKAGKATRLPYVATGHPLTDPLALIVSFYGFVEAFARHRGLNPDEPRNLRKVTETL</sequence>
<dbReference type="EMBL" id="JAAKZG010000006">
    <property type="protein sequence ID" value="NGN42800.1"/>
    <property type="molecule type" value="Genomic_DNA"/>
</dbReference>
<keyword evidence="5" id="KW-1185">Reference proteome</keyword>
<dbReference type="SUPFAM" id="SSF53697">
    <property type="entry name" value="SIS domain"/>
    <property type="match status" value="1"/>
</dbReference>
<feature type="domain" description="SIS" evidence="3">
    <location>
        <begin position="26"/>
        <end position="176"/>
    </location>
</feature>
<comment type="caution">
    <text evidence="4">The sequence shown here is derived from an EMBL/GenBank/DDBJ whole genome shotgun (WGS) entry which is preliminary data.</text>
</comment>
<dbReference type="PANTHER" id="PTHR10937:SF8">
    <property type="entry name" value="AMINOTRANSFERASE-RELATED"/>
    <property type="match status" value="1"/>
</dbReference>
<gene>
    <name evidence="4" type="ORF">G6N74_17155</name>
</gene>
<dbReference type="InterPro" id="IPR046348">
    <property type="entry name" value="SIS_dom_sf"/>
</dbReference>
<evidence type="ECO:0000256" key="1">
    <source>
        <dbReference type="ARBA" id="ARBA00022576"/>
    </source>
</evidence>
<dbReference type="CDD" id="cd05008">
    <property type="entry name" value="SIS_GlmS_GlmD_1"/>
    <property type="match status" value="1"/>
</dbReference>
<keyword evidence="1" id="KW-0808">Transferase</keyword>
<dbReference type="PANTHER" id="PTHR10937">
    <property type="entry name" value="GLUCOSAMINE--FRUCTOSE-6-PHOSPHATE AMINOTRANSFERASE, ISOMERIZING"/>
    <property type="match status" value="1"/>
</dbReference>
<dbReference type="Gene3D" id="3.40.50.10490">
    <property type="entry name" value="Glucose-6-phosphate isomerase like protein, domain 1"/>
    <property type="match status" value="2"/>
</dbReference>
<name>A0A7C9R8I1_9HYPH</name>
<evidence type="ECO:0000313" key="5">
    <source>
        <dbReference type="Proteomes" id="UP000481252"/>
    </source>
</evidence>
<keyword evidence="2" id="KW-0677">Repeat</keyword>
<evidence type="ECO:0000256" key="2">
    <source>
        <dbReference type="ARBA" id="ARBA00022737"/>
    </source>
</evidence>
<dbReference type="AlphaFoldDB" id="A0A7C9R8I1"/>
<dbReference type="RefSeq" id="WP_165119235.1">
    <property type="nucleotide sequence ID" value="NZ_JAAKZG010000006.1"/>
</dbReference>
<proteinExistence type="predicted"/>
<evidence type="ECO:0000313" key="4">
    <source>
        <dbReference type="EMBL" id="NGN42800.1"/>
    </source>
</evidence>
<organism evidence="4 5">
    <name type="scientific">Mesorhizobium zhangyense</name>
    <dbReference type="NCBI Taxonomy" id="1776730"/>
    <lineage>
        <taxon>Bacteria</taxon>
        <taxon>Pseudomonadati</taxon>
        <taxon>Pseudomonadota</taxon>
        <taxon>Alphaproteobacteria</taxon>
        <taxon>Hyphomicrobiales</taxon>
        <taxon>Phyllobacteriaceae</taxon>
        <taxon>Mesorhizobium</taxon>
    </lineage>
</organism>
<dbReference type="GO" id="GO:1901135">
    <property type="term" value="P:carbohydrate derivative metabolic process"/>
    <property type="evidence" value="ECO:0007669"/>
    <property type="project" value="InterPro"/>
</dbReference>